<feature type="compositionally biased region" description="Basic and acidic residues" evidence="1">
    <location>
        <begin position="1"/>
        <end position="20"/>
    </location>
</feature>
<evidence type="ECO:0000259" key="2">
    <source>
        <dbReference type="Pfam" id="PF13229"/>
    </source>
</evidence>
<dbReference type="InterPro" id="IPR039448">
    <property type="entry name" value="Beta_helix"/>
</dbReference>
<feature type="domain" description="Right handed beta helix" evidence="2">
    <location>
        <begin position="260"/>
        <end position="397"/>
    </location>
</feature>
<gene>
    <name evidence="3" type="ORF">IDH45_23295</name>
</gene>
<feature type="region of interest" description="Disordered" evidence="1">
    <location>
        <begin position="1"/>
        <end position="24"/>
    </location>
</feature>
<dbReference type="PROSITE" id="PS51318">
    <property type="entry name" value="TAT"/>
    <property type="match status" value="1"/>
</dbReference>
<dbReference type="SUPFAM" id="SSF51126">
    <property type="entry name" value="Pectin lyase-like"/>
    <property type="match status" value="1"/>
</dbReference>
<dbReference type="InterPro" id="IPR012334">
    <property type="entry name" value="Pectin_lyas_fold"/>
</dbReference>
<proteinExistence type="predicted"/>
<dbReference type="EMBL" id="JACXJA010000035">
    <property type="protein sequence ID" value="MBD2864908.1"/>
    <property type="molecule type" value="Genomic_DNA"/>
</dbReference>
<evidence type="ECO:0000313" key="4">
    <source>
        <dbReference type="Proteomes" id="UP000639396"/>
    </source>
</evidence>
<dbReference type="Proteomes" id="UP000639396">
    <property type="component" value="Unassembled WGS sequence"/>
</dbReference>
<accession>A0A927CDY2</accession>
<dbReference type="Pfam" id="PF13229">
    <property type="entry name" value="Beta_helix"/>
    <property type="match status" value="1"/>
</dbReference>
<keyword evidence="4" id="KW-1185">Reference proteome</keyword>
<dbReference type="AlphaFoldDB" id="A0A927CDY2"/>
<dbReference type="InterPro" id="IPR006626">
    <property type="entry name" value="PbH1"/>
</dbReference>
<dbReference type="Gene3D" id="2.160.20.10">
    <property type="entry name" value="Single-stranded right-handed beta-helix, Pectin lyase-like"/>
    <property type="match status" value="1"/>
</dbReference>
<dbReference type="RefSeq" id="WP_190930531.1">
    <property type="nucleotide sequence ID" value="NZ_JACXJA010000035.1"/>
</dbReference>
<sequence length="739" mass="80070">MNREIGETEQEKRENAKTEAARTGLSRRQALASIGLTGAAAVAGFVLPGQLSGTAYGQGNPGNSVQHSVYGGPPDKHKLKELLDVSYVVPTTMAELRADASPHTDFVYLVTDPGQEGHFIYDPLDTTSSDNTGTLLVTVGGMRFKRIMETDYYNVRWFGAKGDSVTDDSSAIQLADNEAAAASKRLYFPEGTYKAYGLLITTSWFAYGKAVVENVTPTANKYNFVRMVGRTGLSLEGMIFDGGVSADPPVWNSSNYNSFTGGLACYLYNSTDIRLVNCTFRNSVMSPLRIERCSRVIVENCLMKRGRGNYGDAVYLSGSDDVRFDRCTAHDYTRIGFVCEQGSWNVSFSQCHAYDGHDQSRLYGGAEFNAGFWSENSENVTYSQCVAENNTHCGFTVAPGVNRPYHTSTAPYLLDSCVAIGNGLYGIIASDSKGDRFSVACTGCFVFGSRIGMAINAYHANDTVTLNQCYFRVDVTASGQNAVGVLCAGNDKKATIRISDCLYDHSAADPALLASKTATSGDIVLSNNTKLQLFVNDCSCVDADIALIVKALQGTPTLEIRNCLLHVIVLKDFQEASFDNCRFTGNEQSIGQLTTAGNLNMTRCSVTGGMEVSTTGRIRFDSVQAVLSGLQKIGIVRNADNRDMMTEFVNCRFEKDIAVSDYAIRIEENGTTKPATLFRGCMFYNAADTATASHTFIWSVQPGSNTLFSECYSDDTVANLLKTAAVLSAPAGNTLLDLH</sequence>
<dbReference type="InterPro" id="IPR006311">
    <property type="entry name" value="TAT_signal"/>
</dbReference>
<protein>
    <submittedName>
        <fullName evidence="3">Right-handed parallel beta-helix repeat-containing protein</fullName>
    </submittedName>
</protein>
<evidence type="ECO:0000256" key="1">
    <source>
        <dbReference type="SAM" id="MobiDB-lite"/>
    </source>
</evidence>
<reference evidence="3" key="1">
    <citation type="submission" date="2020-09" db="EMBL/GenBank/DDBJ databases">
        <title>A novel bacterium of genus Paenibacillus, isolated from South China Sea.</title>
        <authorList>
            <person name="Huang H."/>
            <person name="Mo K."/>
            <person name="Hu Y."/>
        </authorList>
    </citation>
    <scope>NUCLEOTIDE SEQUENCE</scope>
    <source>
        <strain evidence="3">IB182363</strain>
    </source>
</reference>
<comment type="caution">
    <text evidence="3">The sequence shown here is derived from an EMBL/GenBank/DDBJ whole genome shotgun (WGS) entry which is preliminary data.</text>
</comment>
<organism evidence="3 4">
    <name type="scientific">Paenibacillus oceani</name>
    <dbReference type="NCBI Taxonomy" id="2772510"/>
    <lineage>
        <taxon>Bacteria</taxon>
        <taxon>Bacillati</taxon>
        <taxon>Bacillota</taxon>
        <taxon>Bacilli</taxon>
        <taxon>Bacillales</taxon>
        <taxon>Paenibacillaceae</taxon>
        <taxon>Paenibacillus</taxon>
    </lineage>
</organism>
<name>A0A927CDY2_9BACL</name>
<dbReference type="SMART" id="SM00710">
    <property type="entry name" value="PbH1"/>
    <property type="match status" value="5"/>
</dbReference>
<evidence type="ECO:0000313" key="3">
    <source>
        <dbReference type="EMBL" id="MBD2864908.1"/>
    </source>
</evidence>
<dbReference type="InterPro" id="IPR011050">
    <property type="entry name" value="Pectin_lyase_fold/virulence"/>
</dbReference>